<organism evidence="1 2">
    <name type="scientific">Megamonas hypermegale</name>
    <dbReference type="NCBI Taxonomy" id="158847"/>
    <lineage>
        <taxon>Bacteria</taxon>
        <taxon>Bacillati</taxon>
        <taxon>Bacillota</taxon>
        <taxon>Negativicutes</taxon>
        <taxon>Selenomonadales</taxon>
        <taxon>Selenomonadaceae</taxon>
        <taxon>Megamonas</taxon>
    </lineage>
</organism>
<name>A0A378NWC8_9FIRM</name>
<proteinExistence type="predicted"/>
<dbReference type="AlphaFoldDB" id="A0A378NWC8"/>
<evidence type="ECO:0000313" key="1">
    <source>
        <dbReference type="EMBL" id="STY72185.1"/>
    </source>
</evidence>
<protein>
    <submittedName>
        <fullName evidence="1">Uncharacterized protein</fullName>
    </submittedName>
</protein>
<accession>A0A378NWC8</accession>
<dbReference type="Proteomes" id="UP000255234">
    <property type="component" value="Unassembled WGS sequence"/>
</dbReference>
<evidence type="ECO:0000313" key="2">
    <source>
        <dbReference type="Proteomes" id="UP000255234"/>
    </source>
</evidence>
<dbReference type="EMBL" id="UGPP01000001">
    <property type="protein sequence ID" value="STY72185.1"/>
    <property type="molecule type" value="Genomic_DNA"/>
</dbReference>
<sequence>MEVNKQKKRPQSIEDLAYAIKFDFDKYNKNKLMRFKSDLAASLLNKLNLYDFAKADLKATTKLDTSWNSDNYDGEVFSKAFKSAMESYGKLDEKTGEIIPFEIIFGSHYKKKKPQIKVNKYEENNYRVETKVKNNIIKLFLQEQVKKLGGMKLPDNLKVEKSDECVEFLRKLKADEKTINKLMDLYTDRYMQRIQPVSENSEDEGISMADFADKDEQVKEVVIDQIANGIDILFMQIEDKSLIEYARYYITMKILLKYKIIGFDNQILDEYIDKDLEQFYYDRFTAYTDEKYIKDIIAEYVGKASDTVRKKIDKVKKIIQNNLLKSASRCN</sequence>
<gene>
    <name evidence="1" type="ORF">NCTC10571_02376</name>
</gene>
<reference evidence="1 2" key="1">
    <citation type="submission" date="2018-06" db="EMBL/GenBank/DDBJ databases">
        <authorList>
            <consortium name="Pathogen Informatics"/>
            <person name="Doyle S."/>
        </authorList>
    </citation>
    <scope>NUCLEOTIDE SEQUENCE [LARGE SCALE GENOMIC DNA]</scope>
    <source>
        <strain evidence="1 2">NCTC10571</strain>
    </source>
</reference>
<dbReference type="RefSeq" id="WP_115152244.1">
    <property type="nucleotide sequence ID" value="NZ_UGPP01000001.1"/>
</dbReference>